<dbReference type="AlphaFoldDB" id="A0A917BD61"/>
<name>A0A917BD61_9MICO</name>
<protein>
    <submittedName>
        <fullName evidence="4">3-oxoacyl-ACP reductase</fullName>
    </submittedName>
</protein>
<dbReference type="PROSITE" id="PS00061">
    <property type="entry name" value="ADH_SHORT"/>
    <property type="match status" value="1"/>
</dbReference>
<reference evidence="4 5" key="1">
    <citation type="journal article" date="2014" name="Int. J. Syst. Evol. Microbiol.">
        <title>Complete genome sequence of Corynebacterium casei LMG S-19264T (=DSM 44701T), isolated from a smear-ripened cheese.</title>
        <authorList>
            <consortium name="US DOE Joint Genome Institute (JGI-PGF)"/>
            <person name="Walter F."/>
            <person name="Albersmeier A."/>
            <person name="Kalinowski J."/>
            <person name="Ruckert C."/>
        </authorList>
    </citation>
    <scope>NUCLEOTIDE SEQUENCE [LARGE SCALE GENOMIC DNA]</scope>
    <source>
        <strain evidence="4 5">CGMCC 1.12976</strain>
    </source>
</reference>
<sequence length="253" mass="26439">MTTTLPVTTKRLTSRRIIVTGGARGIGASIAARAATEGADVAILDLLEEPGRATAEAIGGRFYRVNLTDEVETREVLGQAIADLGGVDVLINNAGILRFSPLLDISVTEWDEMFTINTRSMLVTTQVAAKWMIAAKQPGKIINMASMGGKTGGAGQAHYAASKAAVIALTRVTALELGCEAITANCICPGYVLTEMGADTRTAEDIAEWSSYSPLGRLAQPDDVAGVAAFLSSADADYLTGQAFNVTGGMIMH</sequence>
<dbReference type="EMBL" id="BMGP01000007">
    <property type="protein sequence ID" value="GGF38330.1"/>
    <property type="molecule type" value="Genomic_DNA"/>
</dbReference>
<evidence type="ECO:0000256" key="1">
    <source>
        <dbReference type="ARBA" id="ARBA00006484"/>
    </source>
</evidence>
<dbReference type="RefSeq" id="WP_203586055.1">
    <property type="nucleotide sequence ID" value="NZ_BMGP01000007.1"/>
</dbReference>
<dbReference type="PANTHER" id="PTHR42760:SF133">
    <property type="entry name" value="3-OXOACYL-[ACYL-CARRIER-PROTEIN] REDUCTASE"/>
    <property type="match status" value="1"/>
</dbReference>
<comment type="similarity">
    <text evidence="1">Belongs to the short-chain dehydrogenases/reductases (SDR) family.</text>
</comment>
<dbReference type="InterPro" id="IPR002347">
    <property type="entry name" value="SDR_fam"/>
</dbReference>
<dbReference type="InterPro" id="IPR020904">
    <property type="entry name" value="Sc_DH/Rdtase_CS"/>
</dbReference>
<keyword evidence="5" id="KW-1185">Reference proteome</keyword>
<dbReference type="GO" id="GO:0016616">
    <property type="term" value="F:oxidoreductase activity, acting on the CH-OH group of donors, NAD or NADP as acceptor"/>
    <property type="evidence" value="ECO:0007669"/>
    <property type="project" value="UniProtKB-ARBA"/>
</dbReference>
<evidence type="ECO:0000313" key="4">
    <source>
        <dbReference type="EMBL" id="GGF38330.1"/>
    </source>
</evidence>
<gene>
    <name evidence="4" type="ORF">GCM10011399_34040</name>
</gene>
<keyword evidence="2" id="KW-0560">Oxidoreductase</keyword>
<dbReference type="Gene3D" id="3.40.50.720">
    <property type="entry name" value="NAD(P)-binding Rossmann-like Domain"/>
    <property type="match status" value="1"/>
</dbReference>
<dbReference type="InterPro" id="IPR036291">
    <property type="entry name" value="NAD(P)-bd_dom_sf"/>
</dbReference>
<dbReference type="PANTHER" id="PTHR42760">
    <property type="entry name" value="SHORT-CHAIN DEHYDROGENASES/REDUCTASES FAMILY MEMBER"/>
    <property type="match status" value="1"/>
</dbReference>
<evidence type="ECO:0000313" key="5">
    <source>
        <dbReference type="Proteomes" id="UP000598775"/>
    </source>
</evidence>
<dbReference type="FunFam" id="3.40.50.720:FF:000084">
    <property type="entry name" value="Short-chain dehydrogenase reductase"/>
    <property type="match status" value="1"/>
</dbReference>
<dbReference type="InterPro" id="IPR057326">
    <property type="entry name" value="KR_dom"/>
</dbReference>
<feature type="domain" description="Ketoreductase" evidence="3">
    <location>
        <begin position="15"/>
        <end position="190"/>
    </location>
</feature>
<dbReference type="PRINTS" id="PR00080">
    <property type="entry name" value="SDRFAMILY"/>
</dbReference>
<comment type="caution">
    <text evidence="4">The sequence shown here is derived from an EMBL/GenBank/DDBJ whole genome shotgun (WGS) entry which is preliminary data.</text>
</comment>
<organism evidence="4 5">
    <name type="scientific">Subtercola lobariae</name>
    <dbReference type="NCBI Taxonomy" id="1588641"/>
    <lineage>
        <taxon>Bacteria</taxon>
        <taxon>Bacillati</taxon>
        <taxon>Actinomycetota</taxon>
        <taxon>Actinomycetes</taxon>
        <taxon>Micrococcales</taxon>
        <taxon>Microbacteriaceae</taxon>
        <taxon>Subtercola</taxon>
    </lineage>
</organism>
<dbReference type="PRINTS" id="PR00081">
    <property type="entry name" value="GDHRDH"/>
</dbReference>
<dbReference type="Proteomes" id="UP000598775">
    <property type="component" value="Unassembled WGS sequence"/>
</dbReference>
<accession>A0A917BD61</accession>
<evidence type="ECO:0000256" key="2">
    <source>
        <dbReference type="ARBA" id="ARBA00023002"/>
    </source>
</evidence>
<dbReference type="SUPFAM" id="SSF51735">
    <property type="entry name" value="NAD(P)-binding Rossmann-fold domains"/>
    <property type="match status" value="1"/>
</dbReference>
<proteinExistence type="inferred from homology"/>
<dbReference type="SMART" id="SM00822">
    <property type="entry name" value="PKS_KR"/>
    <property type="match status" value="1"/>
</dbReference>
<dbReference type="Pfam" id="PF13561">
    <property type="entry name" value="adh_short_C2"/>
    <property type="match status" value="1"/>
</dbReference>
<evidence type="ECO:0000259" key="3">
    <source>
        <dbReference type="SMART" id="SM00822"/>
    </source>
</evidence>